<dbReference type="AlphaFoldDB" id="A0A3N4JRW0"/>
<dbReference type="Proteomes" id="UP000276215">
    <property type="component" value="Unassembled WGS sequence"/>
</dbReference>
<organism evidence="2 3">
    <name type="scientific">Choiromyces venosus 120613-1</name>
    <dbReference type="NCBI Taxonomy" id="1336337"/>
    <lineage>
        <taxon>Eukaryota</taxon>
        <taxon>Fungi</taxon>
        <taxon>Dikarya</taxon>
        <taxon>Ascomycota</taxon>
        <taxon>Pezizomycotina</taxon>
        <taxon>Pezizomycetes</taxon>
        <taxon>Pezizales</taxon>
        <taxon>Tuberaceae</taxon>
        <taxon>Choiromyces</taxon>
    </lineage>
</organism>
<evidence type="ECO:0000313" key="3">
    <source>
        <dbReference type="Proteomes" id="UP000276215"/>
    </source>
</evidence>
<keyword evidence="3" id="KW-1185">Reference proteome</keyword>
<reference evidence="2 3" key="1">
    <citation type="journal article" date="2018" name="Nat. Ecol. Evol.">
        <title>Pezizomycetes genomes reveal the molecular basis of ectomycorrhizal truffle lifestyle.</title>
        <authorList>
            <person name="Murat C."/>
            <person name="Payen T."/>
            <person name="Noel B."/>
            <person name="Kuo A."/>
            <person name="Morin E."/>
            <person name="Chen J."/>
            <person name="Kohler A."/>
            <person name="Krizsan K."/>
            <person name="Balestrini R."/>
            <person name="Da Silva C."/>
            <person name="Montanini B."/>
            <person name="Hainaut M."/>
            <person name="Levati E."/>
            <person name="Barry K.W."/>
            <person name="Belfiori B."/>
            <person name="Cichocki N."/>
            <person name="Clum A."/>
            <person name="Dockter R.B."/>
            <person name="Fauchery L."/>
            <person name="Guy J."/>
            <person name="Iotti M."/>
            <person name="Le Tacon F."/>
            <person name="Lindquist E.A."/>
            <person name="Lipzen A."/>
            <person name="Malagnac F."/>
            <person name="Mello A."/>
            <person name="Molinier V."/>
            <person name="Miyauchi S."/>
            <person name="Poulain J."/>
            <person name="Riccioni C."/>
            <person name="Rubini A."/>
            <person name="Sitrit Y."/>
            <person name="Splivallo R."/>
            <person name="Traeger S."/>
            <person name="Wang M."/>
            <person name="Zifcakova L."/>
            <person name="Wipf D."/>
            <person name="Zambonelli A."/>
            <person name="Paolocci F."/>
            <person name="Nowrousian M."/>
            <person name="Ottonello S."/>
            <person name="Baldrian P."/>
            <person name="Spatafora J.W."/>
            <person name="Henrissat B."/>
            <person name="Nagy L.G."/>
            <person name="Aury J.M."/>
            <person name="Wincker P."/>
            <person name="Grigoriev I.V."/>
            <person name="Bonfante P."/>
            <person name="Martin F.M."/>
        </authorList>
    </citation>
    <scope>NUCLEOTIDE SEQUENCE [LARGE SCALE GENOMIC DNA]</scope>
    <source>
        <strain evidence="2 3">120613-1</strain>
    </source>
</reference>
<dbReference type="OrthoDB" id="5490956at2759"/>
<evidence type="ECO:0000256" key="1">
    <source>
        <dbReference type="SAM" id="MobiDB-lite"/>
    </source>
</evidence>
<feature type="region of interest" description="Disordered" evidence="1">
    <location>
        <begin position="274"/>
        <end position="300"/>
    </location>
</feature>
<name>A0A3N4JRW0_9PEZI</name>
<dbReference type="EMBL" id="ML120376">
    <property type="protein sequence ID" value="RPB01074.1"/>
    <property type="molecule type" value="Genomic_DNA"/>
</dbReference>
<protein>
    <submittedName>
        <fullName evidence="2">Uncharacterized protein</fullName>
    </submittedName>
</protein>
<gene>
    <name evidence="2" type="ORF">L873DRAFT_1842728</name>
</gene>
<feature type="compositionally biased region" description="Basic residues" evidence="1">
    <location>
        <begin position="370"/>
        <end position="385"/>
    </location>
</feature>
<accession>A0A3N4JRW0</accession>
<sequence length="385" mass="44029">MSTSYDSHGLLRENRWLQEKLGEAEKKLEKWVRGVNQFVPLSLRSPSPEMDRNKSENLRENLVKKRGMDDRAPKFLEEKGKRRKLRGEEVGGRVDPEGLRGKQLPVMVKVNGVLWEDGIGGVLEGLRKAGIVSCEGSHWLVGEEERKRRREKGANSSTVLAKIRGAGVATNLCRSGLWVGGCWCSVRRFVAVPPKAKEGVWTRVRGAIIEEREKGVEGRMKIWEVLVGLKEKLEKVVERREREKDRARLVMVKLGVVQERIETLEDVLFGGADREEEKVESGKEEDEEMEDEKSEESGVEEEVIRAEVVKRVSVFGYGKEDQLLEVQRLRWYQFERKAWEIEVLRAALVLEEERKKEREGEKSGEGSTGIKKKKKKGNKGKGMVR</sequence>
<evidence type="ECO:0000313" key="2">
    <source>
        <dbReference type="EMBL" id="RPB01074.1"/>
    </source>
</evidence>
<feature type="compositionally biased region" description="Basic and acidic residues" evidence="1">
    <location>
        <begin position="354"/>
        <end position="364"/>
    </location>
</feature>
<feature type="region of interest" description="Disordered" evidence="1">
    <location>
        <begin position="354"/>
        <end position="385"/>
    </location>
</feature>
<proteinExistence type="predicted"/>
<feature type="compositionally biased region" description="Acidic residues" evidence="1">
    <location>
        <begin position="283"/>
        <end position="300"/>
    </location>
</feature>